<protein>
    <submittedName>
        <fullName evidence="3">Aldo/keto reductase</fullName>
    </submittedName>
</protein>
<dbReference type="InterPro" id="IPR020471">
    <property type="entry name" value="AKR"/>
</dbReference>
<comment type="caution">
    <text evidence="3">The sequence shown here is derived from an EMBL/GenBank/DDBJ whole genome shotgun (WGS) entry which is preliminary data.</text>
</comment>
<dbReference type="RefSeq" id="WP_146350238.1">
    <property type="nucleotide sequence ID" value="NZ_VOBR01000004.1"/>
</dbReference>
<dbReference type="GO" id="GO:0016491">
    <property type="term" value="F:oxidoreductase activity"/>
    <property type="evidence" value="ECO:0007669"/>
    <property type="project" value="UniProtKB-KW"/>
</dbReference>
<dbReference type="EMBL" id="VOBR01000004">
    <property type="protein sequence ID" value="TWP52985.1"/>
    <property type="molecule type" value="Genomic_DNA"/>
</dbReference>
<sequence length="327" mass="35257">MKHRTLGTNGPAVSAVGLGLMGMSEFYGATNDTESITTIHRALDLGVNLLDTADIYGAGHNEQLLGRALAGRRRDEAVVATKFGSRLHEGTFTVDSTPQYAKKAVDASLARLGLDHIDLYYLHRRNPAVPIEDTVGALAELVAAGKIRHIGLSEVNADTLRRAHAVHPVAALQSEYSLWERGLEAKTLPTARELGIAVVPYSPVGRGFLSGAIKDVATLAADDYRRYDPRFQGENLRQNLRLADQVRAVAAEAGITPTQLALAWLLHQGDDIVPIPGTKRVSYLEENAAAADIELDARQLAELEAALPPGAAAGLRYPEQLMHRVDN</sequence>
<proteinExistence type="predicted"/>
<evidence type="ECO:0000259" key="2">
    <source>
        <dbReference type="Pfam" id="PF00248"/>
    </source>
</evidence>
<dbReference type="InterPro" id="IPR050791">
    <property type="entry name" value="Aldo-Keto_reductase"/>
</dbReference>
<dbReference type="InterPro" id="IPR023210">
    <property type="entry name" value="NADP_OxRdtase_dom"/>
</dbReference>
<dbReference type="CDD" id="cd19076">
    <property type="entry name" value="AKR_AKR13A_13D"/>
    <property type="match status" value="1"/>
</dbReference>
<dbReference type="AlphaFoldDB" id="A0A563EZ42"/>
<dbReference type="PRINTS" id="PR00069">
    <property type="entry name" value="ALDKETRDTASE"/>
</dbReference>
<evidence type="ECO:0000256" key="1">
    <source>
        <dbReference type="ARBA" id="ARBA00023002"/>
    </source>
</evidence>
<feature type="domain" description="NADP-dependent oxidoreductase" evidence="2">
    <location>
        <begin position="16"/>
        <end position="306"/>
    </location>
</feature>
<dbReference type="GO" id="GO:0005737">
    <property type="term" value="C:cytoplasm"/>
    <property type="evidence" value="ECO:0007669"/>
    <property type="project" value="TreeGrafter"/>
</dbReference>
<name>A0A563EZ42_9PSEU</name>
<dbReference type="Proteomes" id="UP000316639">
    <property type="component" value="Unassembled WGS sequence"/>
</dbReference>
<dbReference type="SUPFAM" id="SSF51430">
    <property type="entry name" value="NAD(P)-linked oxidoreductase"/>
    <property type="match status" value="1"/>
</dbReference>
<keyword evidence="1" id="KW-0560">Oxidoreductase</keyword>
<accession>A0A563EZ42</accession>
<gene>
    <name evidence="3" type="ORF">FKR81_07760</name>
</gene>
<dbReference type="Gene3D" id="3.20.20.100">
    <property type="entry name" value="NADP-dependent oxidoreductase domain"/>
    <property type="match status" value="1"/>
</dbReference>
<dbReference type="Pfam" id="PF00248">
    <property type="entry name" value="Aldo_ket_red"/>
    <property type="match status" value="1"/>
</dbReference>
<organism evidence="3 4">
    <name type="scientific">Lentzea tibetensis</name>
    <dbReference type="NCBI Taxonomy" id="2591470"/>
    <lineage>
        <taxon>Bacteria</taxon>
        <taxon>Bacillati</taxon>
        <taxon>Actinomycetota</taxon>
        <taxon>Actinomycetes</taxon>
        <taxon>Pseudonocardiales</taxon>
        <taxon>Pseudonocardiaceae</taxon>
        <taxon>Lentzea</taxon>
    </lineage>
</organism>
<reference evidence="3 4" key="1">
    <citation type="submission" date="2019-07" db="EMBL/GenBank/DDBJ databases">
        <title>Lentzea xizangensis sp. nov., isolated from Qinghai-Tibetan Plateau Soils.</title>
        <authorList>
            <person name="Huang J."/>
        </authorList>
    </citation>
    <scope>NUCLEOTIDE SEQUENCE [LARGE SCALE GENOMIC DNA]</scope>
    <source>
        <strain evidence="3 4">FXJ1.1311</strain>
    </source>
</reference>
<dbReference type="PANTHER" id="PTHR43625">
    <property type="entry name" value="AFLATOXIN B1 ALDEHYDE REDUCTASE"/>
    <property type="match status" value="1"/>
</dbReference>
<evidence type="ECO:0000313" key="4">
    <source>
        <dbReference type="Proteomes" id="UP000316639"/>
    </source>
</evidence>
<dbReference type="PANTHER" id="PTHR43625:SF40">
    <property type="entry name" value="ALDO-KETO REDUCTASE YAKC [NADP(+)]"/>
    <property type="match status" value="1"/>
</dbReference>
<keyword evidence="4" id="KW-1185">Reference proteome</keyword>
<dbReference type="InterPro" id="IPR036812">
    <property type="entry name" value="NAD(P)_OxRdtase_dom_sf"/>
</dbReference>
<evidence type="ECO:0000313" key="3">
    <source>
        <dbReference type="EMBL" id="TWP52985.1"/>
    </source>
</evidence>
<dbReference type="OrthoDB" id="3216283at2"/>